<dbReference type="Pfam" id="PF00027">
    <property type="entry name" value="cNMP_binding"/>
    <property type="match status" value="1"/>
</dbReference>
<keyword evidence="1" id="KW-0805">Transcription regulation</keyword>
<keyword evidence="2" id="KW-0238">DNA-binding</keyword>
<dbReference type="Gene3D" id="1.10.10.10">
    <property type="entry name" value="Winged helix-like DNA-binding domain superfamily/Winged helix DNA-binding domain"/>
    <property type="match status" value="1"/>
</dbReference>
<dbReference type="InterPro" id="IPR036388">
    <property type="entry name" value="WH-like_DNA-bd_sf"/>
</dbReference>
<evidence type="ECO:0000256" key="3">
    <source>
        <dbReference type="ARBA" id="ARBA00023163"/>
    </source>
</evidence>
<dbReference type="InterPro" id="IPR018490">
    <property type="entry name" value="cNMP-bd_dom_sf"/>
</dbReference>
<dbReference type="CDD" id="cd00038">
    <property type="entry name" value="CAP_ED"/>
    <property type="match status" value="1"/>
</dbReference>
<evidence type="ECO:0000256" key="2">
    <source>
        <dbReference type="ARBA" id="ARBA00023125"/>
    </source>
</evidence>
<evidence type="ECO:0000313" key="7">
    <source>
        <dbReference type="Proteomes" id="UP001595640"/>
    </source>
</evidence>
<dbReference type="SUPFAM" id="SSF46785">
    <property type="entry name" value="Winged helix' DNA-binding domain"/>
    <property type="match status" value="1"/>
</dbReference>
<dbReference type="Proteomes" id="UP001595640">
    <property type="component" value="Unassembled WGS sequence"/>
</dbReference>
<evidence type="ECO:0000259" key="4">
    <source>
        <dbReference type="PROSITE" id="PS50042"/>
    </source>
</evidence>
<dbReference type="PROSITE" id="PS51063">
    <property type="entry name" value="HTH_CRP_2"/>
    <property type="match status" value="1"/>
</dbReference>
<dbReference type="InterPro" id="IPR012318">
    <property type="entry name" value="HTH_CRP"/>
</dbReference>
<reference evidence="7" key="1">
    <citation type="journal article" date="2019" name="Int. J. Syst. Evol. Microbiol.">
        <title>The Global Catalogue of Microorganisms (GCM) 10K type strain sequencing project: providing services to taxonomists for standard genome sequencing and annotation.</title>
        <authorList>
            <consortium name="The Broad Institute Genomics Platform"/>
            <consortium name="The Broad Institute Genome Sequencing Center for Infectious Disease"/>
            <person name="Wu L."/>
            <person name="Ma J."/>
        </authorList>
    </citation>
    <scope>NUCLEOTIDE SEQUENCE [LARGE SCALE GENOMIC DNA]</scope>
    <source>
        <strain evidence="7">KCTC 12847</strain>
    </source>
</reference>
<sequence length="229" mass="26122">MELTDEEKKTLENAARQRITIRKGKDIISEGQKPDEVYLIEEGWACRYKLLENGEHHIMAYLIPGDLCDLHTTILDQMDHSIRTITPLKAAVYSANEISNLMAKNVRLARALTWSTMVDEAILREWLVNAGSRAADKRLAHFFCEMLIRSRAAGLSQDNSFEFPITQAELGESMGLTEVHINRVLQRLRGEGLIATDNKRLVILDWVRLKAFAQFNPNYLHCQIEPCDA</sequence>
<dbReference type="Pfam" id="PF13545">
    <property type="entry name" value="HTH_Crp_2"/>
    <property type="match status" value="1"/>
</dbReference>
<dbReference type="PANTHER" id="PTHR24567">
    <property type="entry name" value="CRP FAMILY TRANSCRIPTIONAL REGULATORY PROTEIN"/>
    <property type="match status" value="1"/>
</dbReference>
<dbReference type="InterPro" id="IPR036390">
    <property type="entry name" value="WH_DNA-bd_sf"/>
</dbReference>
<evidence type="ECO:0000259" key="5">
    <source>
        <dbReference type="PROSITE" id="PS51063"/>
    </source>
</evidence>
<dbReference type="EMBL" id="JBHRUH010000050">
    <property type="protein sequence ID" value="MFC3294414.1"/>
    <property type="molecule type" value="Genomic_DNA"/>
</dbReference>
<feature type="domain" description="Cyclic nucleotide-binding" evidence="4">
    <location>
        <begin position="1"/>
        <end position="66"/>
    </location>
</feature>
<dbReference type="PROSITE" id="PS50042">
    <property type="entry name" value="CNMP_BINDING_3"/>
    <property type="match status" value="1"/>
</dbReference>
<evidence type="ECO:0000313" key="6">
    <source>
        <dbReference type="EMBL" id="MFC3294414.1"/>
    </source>
</evidence>
<gene>
    <name evidence="6" type="ORF">ACFOEI_20515</name>
</gene>
<protein>
    <submittedName>
        <fullName evidence="6">Crp/Fnr family transcriptional regulator</fullName>
    </submittedName>
</protein>
<keyword evidence="3" id="KW-0804">Transcription</keyword>
<evidence type="ECO:0000256" key="1">
    <source>
        <dbReference type="ARBA" id="ARBA00023015"/>
    </source>
</evidence>
<proteinExistence type="predicted"/>
<feature type="domain" description="HTH crp-type" evidence="5">
    <location>
        <begin position="133"/>
        <end position="207"/>
    </location>
</feature>
<keyword evidence="7" id="KW-1185">Reference proteome</keyword>
<accession>A0ABV7M967</accession>
<dbReference type="InterPro" id="IPR050397">
    <property type="entry name" value="Env_Response_Regulators"/>
</dbReference>
<dbReference type="SMART" id="SM00419">
    <property type="entry name" value="HTH_CRP"/>
    <property type="match status" value="1"/>
</dbReference>
<name>A0ABV7M967_9GAMM</name>
<dbReference type="InterPro" id="IPR000595">
    <property type="entry name" value="cNMP-bd_dom"/>
</dbReference>
<comment type="caution">
    <text evidence="6">The sequence shown here is derived from an EMBL/GenBank/DDBJ whole genome shotgun (WGS) entry which is preliminary data.</text>
</comment>
<dbReference type="SUPFAM" id="SSF51206">
    <property type="entry name" value="cAMP-binding domain-like"/>
    <property type="match status" value="1"/>
</dbReference>
<organism evidence="6 7">
    <name type="scientific">Modicisalibacter luteus</name>
    <dbReference type="NCBI Taxonomy" id="453962"/>
    <lineage>
        <taxon>Bacteria</taxon>
        <taxon>Pseudomonadati</taxon>
        <taxon>Pseudomonadota</taxon>
        <taxon>Gammaproteobacteria</taxon>
        <taxon>Oceanospirillales</taxon>
        <taxon>Halomonadaceae</taxon>
        <taxon>Modicisalibacter</taxon>
    </lineage>
</organism>
<dbReference type="PANTHER" id="PTHR24567:SF68">
    <property type="entry name" value="DNA-BINDING TRANSCRIPTIONAL DUAL REGULATOR CRP"/>
    <property type="match status" value="1"/>
</dbReference>
<dbReference type="RefSeq" id="WP_156817317.1">
    <property type="nucleotide sequence ID" value="NZ_BMXD01000004.1"/>
</dbReference>
<dbReference type="Gene3D" id="2.60.120.10">
    <property type="entry name" value="Jelly Rolls"/>
    <property type="match status" value="1"/>
</dbReference>
<dbReference type="InterPro" id="IPR014710">
    <property type="entry name" value="RmlC-like_jellyroll"/>
</dbReference>